<evidence type="ECO:0000256" key="7">
    <source>
        <dbReference type="ARBA" id="ARBA00022898"/>
    </source>
</evidence>
<dbReference type="SUPFAM" id="SSF53383">
    <property type="entry name" value="PLP-dependent transferases"/>
    <property type="match status" value="1"/>
</dbReference>
<dbReference type="Gene3D" id="3.40.640.10">
    <property type="entry name" value="Type I PLP-dependent aspartate aminotransferase-like (Major domain)"/>
    <property type="match status" value="1"/>
</dbReference>
<dbReference type="InterPro" id="IPR015424">
    <property type="entry name" value="PyrdxlP-dep_Trfase"/>
</dbReference>
<evidence type="ECO:0000259" key="10">
    <source>
        <dbReference type="Pfam" id="PF00155"/>
    </source>
</evidence>
<evidence type="ECO:0000313" key="11">
    <source>
        <dbReference type="EMBL" id="ASP21230.1"/>
    </source>
</evidence>
<dbReference type="PANTHER" id="PTHR43643">
    <property type="entry name" value="HISTIDINOL-PHOSPHATE AMINOTRANSFERASE 2"/>
    <property type="match status" value="1"/>
</dbReference>
<dbReference type="Gene3D" id="3.90.1150.10">
    <property type="entry name" value="Aspartate Aminotransferase, domain 1"/>
    <property type="match status" value="1"/>
</dbReference>
<dbReference type="InterPro" id="IPR050106">
    <property type="entry name" value="HistidinolP_aminotransfase"/>
</dbReference>
<evidence type="ECO:0000256" key="6">
    <source>
        <dbReference type="ARBA" id="ARBA00022679"/>
    </source>
</evidence>
<evidence type="ECO:0000256" key="8">
    <source>
        <dbReference type="ARBA" id="ARBA00047481"/>
    </source>
</evidence>
<dbReference type="AlphaFoldDB" id="A0A222E523"/>
<dbReference type="PROSITE" id="PS00599">
    <property type="entry name" value="AA_TRANSFER_CLASS_2"/>
    <property type="match status" value="1"/>
</dbReference>
<keyword evidence="9" id="KW-0368">Histidine biosynthesis</keyword>
<dbReference type="PANTHER" id="PTHR43643:SF3">
    <property type="entry name" value="HISTIDINOL-PHOSPHATE AMINOTRANSFERASE"/>
    <property type="match status" value="1"/>
</dbReference>
<evidence type="ECO:0000256" key="1">
    <source>
        <dbReference type="ARBA" id="ARBA00001933"/>
    </source>
</evidence>
<dbReference type="OrthoDB" id="9809616at2"/>
<organism evidence="11 12">
    <name type="scientific">Antarctobacter heliothermus</name>
    <dbReference type="NCBI Taxonomy" id="74033"/>
    <lineage>
        <taxon>Bacteria</taxon>
        <taxon>Pseudomonadati</taxon>
        <taxon>Pseudomonadota</taxon>
        <taxon>Alphaproteobacteria</taxon>
        <taxon>Rhodobacterales</taxon>
        <taxon>Roseobacteraceae</taxon>
        <taxon>Antarctobacter</taxon>
    </lineage>
</organism>
<dbReference type="GO" id="GO:0030170">
    <property type="term" value="F:pyridoxal phosphate binding"/>
    <property type="evidence" value="ECO:0007669"/>
    <property type="project" value="InterPro"/>
</dbReference>
<dbReference type="InterPro" id="IPR015421">
    <property type="entry name" value="PyrdxlP-dep_Trfase_major"/>
</dbReference>
<dbReference type="CDD" id="cd00609">
    <property type="entry name" value="AAT_like"/>
    <property type="match status" value="1"/>
</dbReference>
<evidence type="ECO:0000313" key="12">
    <source>
        <dbReference type="Proteomes" id="UP000203589"/>
    </source>
</evidence>
<dbReference type="Proteomes" id="UP000203589">
    <property type="component" value="Chromosome"/>
</dbReference>
<dbReference type="EMBL" id="CP022540">
    <property type="protein sequence ID" value="ASP21230.1"/>
    <property type="molecule type" value="Genomic_DNA"/>
</dbReference>
<dbReference type="InterPro" id="IPR001917">
    <property type="entry name" value="Aminotrans_II_pyridoxalP_BS"/>
</dbReference>
<evidence type="ECO:0000256" key="2">
    <source>
        <dbReference type="ARBA" id="ARBA00005011"/>
    </source>
</evidence>
<reference evidence="11 12" key="1">
    <citation type="submission" date="2017-07" db="EMBL/GenBank/DDBJ databases">
        <title>Genome Sequence of Antarctobacter heliothermus Strain SMS3 Isolated from a culture of the Diatom Skeletonema marinoi.</title>
        <authorList>
            <person name="Topel M."/>
            <person name="Pinder M.I.M."/>
            <person name="Johansson O.N."/>
            <person name="Kourtchenko O."/>
            <person name="Godhe A."/>
            <person name="Clarke A.K."/>
        </authorList>
    </citation>
    <scope>NUCLEOTIDE SEQUENCE [LARGE SCALE GENOMIC DNA]</scope>
    <source>
        <strain evidence="11 12">SMS3</strain>
    </source>
</reference>
<comment type="catalytic activity">
    <reaction evidence="8 9">
        <text>L-histidinol phosphate + 2-oxoglutarate = 3-(imidazol-4-yl)-2-oxopropyl phosphate + L-glutamate</text>
        <dbReference type="Rhea" id="RHEA:23744"/>
        <dbReference type="ChEBI" id="CHEBI:16810"/>
        <dbReference type="ChEBI" id="CHEBI:29985"/>
        <dbReference type="ChEBI" id="CHEBI:57766"/>
        <dbReference type="ChEBI" id="CHEBI:57980"/>
        <dbReference type="EC" id="2.6.1.9"/>
    </reaction>
</comment>
<keyword evidence="9" id="KW-0028">Amino-acid biosynthesis</keyword>
<dbReference type="GO" id="GO:0004400">
    <property type="term" value="F:histidinol-phosphate transaminase activity"/>
    <property type="evidence" value="ECO:0007669"/>
    <property type="project" value="UniProtKB-UniRule"/>
</dbReference>
<proteinExistence type="inferred from homology"/>
<sequence length="377" mass="40191">MTTTDAPIAPRPYVTGKTQTVVKPVVGIDVSKAVNLATNESVHGPATGVAEAVAAAGANVHRYADVGCRDMRAAISGHFGIEADRIICGNGSEEILDMAGRVYARPGDEILYPAHSFLQFSIVAYRIGATAVEAPLGPDFTVDVEALLAAVTPRTRIVFLANPNNPTGVPVPAADVRKLAARLRPDILLVLDCAYAEFADQEAADDAIHLARTFPNVLVTRTFSKAYGMAGLRCGWGYGPRVLIAALDNMRGIGNLNGPAQAAAAVAIQAQDHVQRVVEHAIEQREYLERRLAEAHFDVLRSATNFVFARIPRDSAISAADCVTVLAKNGYLIRANEDYGLPDHLRISVGHHSDMVRVADILASATRGNGRGEEALT</sequence>
<evidence type="ECO:0000256" key="5">
    <source>
        <dbReference type="ARBA" id="ARBA00022576"/>
    </source>
</evidence>
<keyword evidence="12" id="KW-1185">Reference proteome</keyword>
<dbReference type="GO" id="GO:0000105">
    <property type="term" value="P:L-histidine biosynthetic process"/>
    <property type="evidence" value="ECO:0007669"/>
    <property type="project" value="UniProtKB-UniRule"/>
</dbReference>
<comment type="pathway">
    <text evidence="2 9">Amino-acid biosynthesis; L-histidine biosynthesis; L-histidine from 5-phospho-alpha-D-ribose 1-diphosphate: step 7/9.</text>
</comment>
<dbReference type="HAMAP" id="MF_01023">
    <property type="entry name" value="HisC_aminotrans_2"/>
    <property type="match status" value="1"/>
</dbReference>
<dbReference type="KEGG" id="aht:ANTHELSMS3_02568"/>
<dbReference type="InterPro" id="IPR005861">
    <property type="entry name" value="HisP_aminotrans"/>
</dbReference>
<keyword evidence="6 9" id="KW-0808">Transferase</keyword>
<gene>
    <name evidence="9" type="primary">hisC</name>
    <name evidence="11" type="ORF">ANTHELSMS3_02568</name>
</gene>
<dbReference type="EC" id="2.6.1.9" evidence="9"/>
<keyword evidence="5 9" id="KW-0032">Aminotransferase</keyword>
<evidence type="ECO:0000256" key="3">
    <source>
        <dbReference type="ARBA" id="ARBA00007970"/>
    </source>
</evidence>
<evidence type="ECO:0000256" key="4">
    <source>
        <dbReference type="ARBA" id="ARBA00011738"/>
    </source>
</evidence>
<dbReference type="UniPathway" id="UPA00031">
    <property type="reaction ID" value="UER00012"/>
</dbReference>
<dbReference type="InterPro" id="IPR004839">
    <property type="entry name" value="Aminotransferase_I/II_large"/>
</dbReference>
<comment type="similarity">
    <text evidence="3 9">Belongs to the class-II pyridoxal-phosphate-dependent aminotransferase family. Histidinol-phosphate aminotransferase subfamily.</text>
</comment>
<comment type="subunit">
    <text evidence="4 9">Homodimer.</text>
</comment>
<dbReference type="RefSeq" id="WP_094035170.1">
    <property type="nucleotide sequence ID" value="NZ_CP022540.1"/>
</dbReference>
<accession>A0A222E523</accession>
<dbReference type="InterPro" id="IPR015422">
    <property type="entry name" value="PyrdxlP-dep_Trfase_small"/>
</dbReference>
<protein>
    <recommendedName>
        <fullName evidence="9">Histidinol-phosphate aminotransferase</fullName>
        <ecNumber evidence="9">2.6.1.9</ecNumber>
    </recommendedName>
    <alternativeName>
        <fullName evidence="9">Imidazole acetol-phosphate transaminase</fullName>
    </alternativeName>
</protein>
<keyword evidence="7 9" id="KW-0663">Pyridoxal phosphate</keyword>
<comment type="cofactor">
    <cofactor evidence="1 9">
        <name>pyridoxal 5'-phosphate</name>
        <dbReference type="ChEBI" id="CHEBI:597326"/>
    </cofactor>
</comment>
<feature type="modified residue" description="N6-(pyridoxal phosphate)lysine" evidence="9">
    <location>
        <position position="225"/>
    </location>
</feature>
<feature type="domain" description="Aminotransferase class I/classII large" evidence="10">
    <location>
        <begin position="32"/>
        <end position="357"/>
    </location>
</feature>
<evidence type="ECO:0000256" key="9">
    <source>
        <dbReference type="HAMAP-Rule" id="MF_01023"/>
    </source>
</evidence>
<dbReference type="Pfam" id="PF00155">
    <property type="entry name" value="Aminotran_1_2"/>
    <property type="match status" value="1"/>
</dbReference>
<name>A0A222E523_9RHOB</name>